<dbReference type="Proteomes" id="UP000825935">
    <property type="component" value="Chromosome 28"/>
</dbReference>
<name>A0A8T2RAF3_CERRI</name>
<gene>
    <name evidence="1" type="ORF">KP509_28G006800</name>
</gene>
<dbReference type="EMBL" id="CM035433">
    <property type="protein sequence ID" value="KAH7292990.1"/>
    <property type="molecule type" value="Genomic_DNA"/>
</dbReference>
<reference evidence="1" key="1">
    <citation type="submission" date="2021-08" db="EMBL/GenBank/DDBJ databases">
        <title>WGS assembly of Ceratopteris richardii.</title>
        <authorList>
            <person name="Marchant D.B."/>
            <person name="Chen G."/>
            <person name="Jenkins J."/>
            <person name="Shu S."/>
            <person name="Leebens-Mack J."/>
            <person name="Grimwood J."/>
            <person name="Schmutz J."/>
            <person name="Soltis P."/>
            <person name="Soltis D."/>
            <person name="Chen Z.-H."/>
        </authorList>
    </citation>
    <scope>NUCLEOTIDE SEQUENCE</scope>
    <source>
        <strain evidence="1">Whitten #5841</strain>
        <tissue evidence="1">Leaf</tissue>
    </source>
</reference>
<dbReference type="AlphaFoldDB" id="A0A8T2RAF3"/>
<organism evidence="1 2">
    <name type="scientific">Ceratopteris richardii</name>
    <name type="common">Triangle waterfern</name>
    <dbReference type="NCBI Taxonomy" id="49495"/>
    <lineage>
        <taxon>Eukaryota</taxon>
        <taxon>Viridiplantae</taxon>
        <taxon>Streptophyta</taxon>
        <taxon>Embryophyta</taxon>
        <taxon>Tracheophyta</taxon>
        <taxon>Polypodiopsida</taxon>
        <taxon>Polypodiidae</taxon>
        <taxon>Polypodiales</taxon>
        <taxon>Pteridineae</taxon>
        <taxon>Pteridaceae</taxon>
        <taxon>Parkerioideae</taxon>
        <taxon>Ceratopteris</taxon>
    </lineage>
</organism>
<sequence length="86" mass="9866">MRPTLLRGKNLEVIAWFNLNTLINKQCLRTSVSKSPHPLYQSTDSSSDANTAWFHHTMKITSLSLSHTSMETQFYMHRAFSHGVTK</sequence>
<accession>A0A8T2RAF3</accession>
<evidence type="ECO:0000313" key="1">
    <source>
        <dbReference type="EMBL" id="KAH7292990.1"/>
    </source>
</evidence>
<evidence type="ECO:0000313" key="2">
    <source>
        <dbReference type="Proteomes" id="UP000825935"/>
    </source>
</evidence>
<proteinExistence type="predicted"/>
<keyword evidence="2" id="KW-1185">Reference proteome</keyword>
<comment type="caution">
    <text evidence="1">The sequence shown here is derived from an EMBL/GenBank/DDBJ whole genome shotgun (WGS) entry which is preliminary data.</text>
</comment>
<protein>
    <submittedName>
        <fullName evidence="1">Uncharacterized protein</fullName>
    </submittedName>
</protein>